<dbReference type="InterPro" id="IPR027417">
    <property type="entry name" value="P-loop_NTPase"/>
</dbReference>
<evidence type="ECO:0000256" key="5">
    <source>
        <dbReference type="ARBA" id="ARBA00022840"/>
    </source>
</evidence>
<gene>
    <name evidence="6 7" type="primary">phnN</name>
    <name evidence="7" type="ORF">H0S73_04530</name>
</gene>
<evidence type="ECO:0000256" key="6">
    <source>
        <dbReference type="HAMAP-Rule" id="MF_00836"/>
    </source>
</evidence>
<dbReference type="HAMAP" id="MF_00836">
    <property type="entry name" value="PhnN"/>
    <property type="match status" value="1"/>
</dbReference>
<dbReference type="NCBIfam" id="TIGR02322">
    <property type="entry name" value="phosphon_PhnN"/>
    <property type="match status" value="1"/>
</dbReference>
<evidence type="ECO:0000313" key="7">
    <source>
        <dbReference type="EMBL" id="MBA1155398.1"/>
    </source>
</evidence>
<dbReference type="GO" id="GO:0005524">
    <property type="term" value="F:ATP binding"/>
    <property type="evidence" value="ECO:0007669"/>
    <property type="project" value="UniProtKB-KW"/>
</dbReference>
<comment type="caution">
    <text evidence="7">The sequence shown here is derived from an EMBL/GenBank/DDBJ whole genome shotgun (WGS) entry which is preliminary data.</text>
</comment>
<comment type="function">
    <text evidence="6">Catalyzes the phosphorylation of ribose 1,5-bisphosphate to 5-phospho-D-ribosyl alpha-1-diphosphate (PRPP).</text>
</comment>
<comment type="similarity">
    <text evidence="6">Belongs to the ribose 1,5-bisphosphokinase family.</text>
</comment>
<feature type="binding site" evidence="6">
    <location>
        <begin position="11"/>
        <end position="18"/>
    </location>
    <ligand>
        <name>ATP</name>
        <dbReference type="ChEBI" id="CHEBI:30616"/>
    </ligand>
</feature>
<dbReference type="EMBL" id="JACDXJ010000001">
    <property type="protein sequence ID" value="MBA1155398.1"/>
    <property type="molecule type" value="Genomic_DNA"/>
</dbReference>
<evidence type="ECO:0000256" key="4">
    <source>
        <dbReference type="ARBA" id="ARBA00022741"/>
    </source>
</evidence>
<name>A0A838BIQ1_9HYPH</name>
<reference evidence="7 8" key="1">
    <citation type="submission" date="2020-07" db="EMBL/GenBank/DDBJ databases">
        <title>Draft genome and description of Microvirga mediterraneensis Marseille-Q2068 sp. nov.</title>
        <authorList>
            <person name="Boxberger M."/>
        </authorList>
    </citation>
    <scope>NUCLEOTIDE SEQUENCE [LARGE SCALE GENOMIC DNA]</scope>
    <source>
        <strain evidence="7 8">Marseille-Q2068</strain>
    </source>
</reference>
<dbReference type="EC" id="2.7.4.23" evidence="6"/>
<dbReference type="Proteomes" id="UP000572984">
    <property type="component" value="Unassembled WGS sequence"/>
</dbReference>
<protein>
    <recommendedName>
        <fullName evidence="6">Ribose 1,5-bisphosphate phosphokinase PhnN</fullName>
        <ecNumber evidence="6">2.7.4.23</ecNumber>
    </recommendedName>
    <alternativeName>
        <fullName evidence="6">Ribose 1,5-bisphosphokinase</fullName>
    </alternativeName>
</protein>
<dbReference type="UniPathway" id="UPA00087">
    <property type="reaction ID" value="UER00175"/>
</dbReference>
<keyword evidence="4 6" id="KW-0547">Nucleotide-binding</keyword>
<dbReference type="SUPFAM" id="SSF52540">
    <property type="entry name" value="P-loop containing nucleoside triphosphate hydrolases"/>
    <property type="match status" value="1"/>
</dbReference>
<accession>A0A838BIQ1</accession>
<dbReference type="GO" id="GO:0033863">
    <property type="term" value="F:ribose 1,5-bisphosphate phosphokinase activity"/>
    <property type="evidence" value="ECO:0007669"/>
    <property type="project" value="UniProtKB-UniRule"/>
</dbReference>
<keyword evidence="5 6" id="KW-0067">ATP-binding</keyword>
<keyword evidence="7" id="KW-0418">Kinase</keyword>
<dbReference type="InterPro" id="IPR012699">
    <property type="entry name" value="PhnN"/>
</dbReference>
<keyword evidence="8" id="KW-1185">Reference proteome</keyword>
<comment type="catalytic activity">
    <reaction evidence="1 6">
        <text>alpha-D-ribose 1,5-bisphosphate + ATP = 5-phospho-alpha-D-ribose 1-diphosphate + ADP</text>
        <dbReference type="Rhea" id="RHEA:20109"/>
        <dbReference type="ChEBI" id="CHEBI:30616"/>
        <dbReference type="ChEBI" id="CHEBI:58017"/>
        <dbReference type="ChEBI" id="CHEBI:68688"/>
        <dbReference type="ChEBI" id="CHEBI:456216"/>
        <dbReference type="EC" id="2.7.4.23"/>
    </reaction>
</comment>
<evidence type="ECO:0000256" key="2">
    <source>
        <dbReference type="ARBA" id="ARBA00005069"/>
    </source>
</evidence>
<keyword evidence="3 6" id="KW-0808">Transferase</keyword>
<dbReference type="Gene3D" id="3.40.50.300">
    <property type="entry name" value="P-loop containing nucleotide triphosphate hydrolases"/>
    <property type="match status" value="1"/>
</dbReference>
<dbReference type="AlphaFoldDB" id="A0A838BIQ1"/>
<dbReference type="GO" id="GO:0019634">
    <property type="term" value="P:organic phosphonate metabolic process"/>
    <property type="evidence" value="ECO:0007669"/>
    <property type="project" value="UniProtKB-UniRule"/>
</dbReference>
<organism evidence="7 8">
    <name type="scientific">Microvirga mediterraneensis</name>
    <dbReference type="NCBI Taxonomy" id="2754695"/>
    <lineage>
        <taxon>Bacteria</taxon>
        <taxon>Pseudomonadati</taxon>
        <taxon>Pseudomonadota</taxon>
        <taxon>Alphaproteobacteria</taxon>
        <taxon>Hyphomicrobiales</taxon>
        <taxon>Methylobacteriaceae</taxon>
        <taxon>Microvirga</taxon>
    </lineage>
</organism>
<sequence>MREGLFVAIVGPSGAGKDTLLRAVADDVYDHPGIIFVRRVITRLSDGITEDHDTMTPEEFEAGRAAGLFCLSWRAHGLSYGLPRSALNDVNQGNTVVANVSRTALAEAVRTFDRVAVVEITADPEILIERIIARGRESADEARARIARSVSLQVPHAACFHARIDNSGPIAVAKERLIGILRPSSE</sequence>
<evidence type="ECO:0000313" key="8">
    <source>
        <dbReference type="Proteomes" id="UP000572984"/>
    </source>
</evidence>
<comment type="pathway">
    <text evidence="2 6">Metabolic intermediate biosynthesis; 5-phospho-alpha-D-ribose 1-diphosphate biosynthesis; 5-phospho-alpha-D-ribose 1-diphosphate from D-ribose 5-phosphate (route II): step 3/3.</text>
</comment>
<evidence type="ECO:0000256" key="3">
    <source>
        <dbReference type="ARBA" id="ARBA00022679"/>
    </source>
</evidence>
<dbReference type="GO" id="GO:0006015">
    <property type="term" value="P:5-phosphoribose 1-diphosphate biosynthetic process"/>
    <property type="evidence" value="ECO:0007669"/>
    <property type="project" value="UniProtKB-UniRule"/>
</dbReference>
<dbReference type="RefSeq" id="WP_181051041.1">
    <property type="nucleotide sequence ID" value="NZ_JACDXJ010000001.1"/>
</dbReference>
<evidence type="ECO:0000256" key="1">
    <source>
        <dbReference type="ARBA" id="ARBA00000373"/>
    </source>
</evidence>
<proteinExistence type="inferred from homology"/>